<name>A0AAN8LQR9_9TELE</name>
<proteinExistence type="predicted"/>
<accession>A0AAN8LQR9</accession>
<dbReference type="InterPro" id="IPR057091">
    <property type="entry name" value="NDC80_loop"/>
</dbReference>
<keyword evidence="3" id="KW-1185">Reference proteome</keyword>
<sequence length="95" mass="11300">MLLPYEPFWVGQCYNICVWYHLVLQETNEERRTVVNNLASVFTTAANHLSIVEKFLEDQHKRVDRVYTEAFREDEVDIQKLKDMMESFITKANSL</sequence>
<dbReference type="EMBL" id="JAGTTL010000014">
    <property type="protein sequence ID" value="KAK6312732.1"/>
    <property type="molecule type" value="Genomic_DNA"/>
</dbReference>
<reference evidence="2 3" key="1">
    <citation type="submission" date="2021-04" db="EMBL/GenBank/DDBJ databases">
        <authorList>
            <person name="De Guttry C."/>
            <person name="Zahm M."/>
            <person name="Klopp C."/>
            <person name="Cabau C."/>
            <person name="Louis A."/>
            <person name="Berthelot C."/>
            <person name="Parey E."/>
            <person name="Roest Crollius H."/>
            <person name="Montfort J."/>
            <person name="Robinson-Rechavi M."/>
            <person name="Bucao C."/>
            <person name="Bouchez O."/>
            <person name="Gislard M."/>
            <person name="Lluch J."/>
            <person name="Milhes M."/>
            <person name="Lampietro C."/>
            <person name="Lopez Roques C."/>
            <person name="Donnadieu C."/>
            <person name="Braasch I."/>
            <person name="Desvignes T."/>
            <person name="Postlethwait J."/>
            <person name="Bobe J."/>
            <person name="Wedekind C."/>
            <person name="Guiguen Y."/>
        </authorList>
    </citation>
    <scope>NUCLEOTIDE SEQUENCE [LARGE SCALE GENOMIC DNA]</scope>
    <source>
        <strain evidence="2">Cs_M1</strain>
        <tissue evidence="2">Blood</tissue>
    </source>
</reference>
<feature type="domain" description="Kinetochore protein NDC80 loop region" evidence="1">
    <location>
        <begin position="19"/>
        <end position="65"/>
    </location>
</feature>
<dbReference type="Pfam" id="PF24487">
    <property type="entry name" value="NDC80_loop"/>
    <property type="match status" value="1"/>
</dbReference>
<comment type="caution">
    <text evidence="2">The sequence shown here is derived from an EMBL/GenBank/DDBJ whole genome shotgun (WGS) entry which is preliminary data.</text>
</comment>
<evidence type="ECO:0000313" key="2">
    <source>
        <dbReference type="EMBL" id="KAK6312732.1"/>
    </source>
</evidence>
<dbReference type="AlphaFoldDB" id="A0AAN8LQR9"/>
<evidence type="ECO:0000259" key="1">
    <source>
        <dbReference type="Pfam" id="PF24487"/>
    </source>
</evidence>
<gene>
    <name evidence="2" type="ORF">J4Q44_G00160790</name>
</gene>
<organism evidence="2 3">
    <name type="scientific">Coregonus suidteri</name>
    <dbReference type="NCBI Taxonomy" id="861788"/>
    <lineage>
        <taxon>Eukaryota</taxon>
        <taxon>Metazoa</taxon>
        <taxon>Chordata</taxon>
        <taxon>Craniata</taxon>
        <taxon>Vertebrata</taxon>
        <taxon>Euteleostomi</taxon>
        <taxon>Actinopterygii</taxon>
        <taxon>Neopterygii</taxon>
        <taxon>Teleostei</taxon>
        <taxon>Protacanthopterygii</taxon>
        <taxon>Salmoniformes</taxon>
        <taxon>Salmonidae</taxon>
        <taxon>Coregoninae</taxon>
        <taxon>Coregonus</taxon>
    </lineage>
</organism>
<protein>
    <recommendedName>
        <fullName evidence="1">Kinetochore protein NDC80 loop region domain-containing protein</fullName>
    </recommendedName>
</protein>
<evidence type="ECO:0000313" key="3">
    <source>
        <dbReference type="Proteomes" id="UP001356427"/>
    </source>
</evidence>
<dbReference type="Proteomes" id="UP001356427">
    <property type="component" value="Unassembled WGS sequence"/>
</dbReference>